<evidence type="ECO:0000313" key="2">
    <source>
        <dbReference type="EMBL" id="SEF90764.1"/>
    </source>
</evidence>
<evidence type="ECO:0000259" key="1">
    <source>
        <dbReference type="SMART" id="SM00974"/>
    </source>
</evidence>
<name>A0A8G2BWM7_9BACT</name>
<dbReference type="SMART" id="SM00974">
    <property type="entry name" value="T5orf172"/>
    <property type="match status" value="1"/>
</dbReference>
<reference evidence="2 3" key="1">
    <citation type="submission" date="2016-10" db="EMBL/GenBank/DDBJ databases">
        <authorList>
            <person name="Varghese N."/>
            <person name="Submissions S."/>
        </authorList>
    </citation>
    <scope>NUCLEOTIDE SEQUENCE [LARGE SCALE GENOMIC DNA]</scope>
    <source>
        <strain evidence="2 3">DSM 29073</strain>
    </source>
</reference>
<gene>
    <name evidence="2" type="ORF">SAMN05444001_10982</name>
</gene>
<dbReference type="RefSeq" id="WP_103983432.1">
    <property type="nucleotide sequence ID" value="NZ_FNVS01000009.1"/>
</dbReference>
<dbReference type="AlphaFoldDB" id="A0A8G2BWM7"/>
<dbReference type="Proteomes" id="UP000236725">
    <property type="component" value="Unassembled WGS sequence"/>
</dbReference>
<comment type="caution">
    <text evidence="2">The sequence shown here is derived from an EMBL/GenBank/DDBJ whole genome shotgun (WGS) entry which is preliminary data.</text>
</comment>
<protein>
    <submittedName>
        <fullName evidence="2">T5orf172 domain-containing protein</fullName>
    </submittedName>
</protein>
<keyword evidence="3" id="KW-1185">Reference proteome</keyword>
<proteinExistence type="predicted"/>
<feature type="domain" description="Bacteriophage T5 Orf172 DNA-binding" evidence="1">
    <location>
        <begin position="18"/>
        <end position="99"/>
    </location>
</feature>
<dbReference type="Pfam" id="PF10544">
    <property type="entry name" value="T5orf172"/>
    <property type="match status" value="1"/>
</dbReference>
<organism evidence="2 3">
    <name type="scientific">Parabacteroides chinchillae</name>
    <dbReference type="NCBI Taxonomy" id="871327"/>
    <lineage>
        <taxon>Bacteria</taxon>
        <taxon>Pseudomonadati</taxon>
        <taxon>Bacteroidota</taxon>
        <taxon>Bacteroidia</taxon>
        <taxon>Bacteroidales</taxon>
        <taxon>Tannerellaceae</taxon>
        <taxon>Parabacteroides</taxon>
    </lineage>
</organism>
<dbReference type="EMBL" id="FNVS01000009">
    <property type="protein sequence ID" value="SEF90764.1"/>
    <property type="molecule type" value="Genomic_DNA"/>
</dbReference>
<accession>A0A8G2BWM7</accession>
<sequence>MENQKEENVGIVYALTNPAMPGLVKIGTTSRMEIAQRMKELYSSTGVPLPFECVYACEITNFARTEKALHVAFAPDRINPNREFFKMDIERVIAILELLGPNNIKKEINNDLDADISTEEKVARETMKKKRPAFNFERMGIPIGAKLTYKNNNNIEIEVIEGNKVKYNNEIMSLSAVTQRLSPNITHPTPYWIYEGETLSNLWEKSLVEC</sequence>
<evidence type="ECO:0000313" key="3">
    <source>
        <dbReference type="Proteomes" id="UP000236725"/>
    </source>
</evidence>
<dbReference type="InterPro" id="IPR018306">
    <property type="entry name" value="Phage_T5_Orf172_DNA-bd"/>
</dbReference>